<dbReference type="Pfam" id="PF12811">
    <property type="entry name" value="BaxI_1"/>
    <property type="match status" value="1"/>
</dbReference>
<proteinExistence type="predicted"/>
<feature type="transmembrane region" description="Helical" evidence="1">
    <location>
        <begin position="190"/>
        <end position="209"/>
    </location>
</feature>
<dbReference type="PANTHER" id="PTHR41282">
    <property type="entry name" value="CONSERVED TRANSMEMBRANE PROTEIN-RELATED"/>
    <property type="match status" value="1"/>
</dbReference>
<evidence type="ECO:0000256" key="1">
    <source>
        <dbReference type="SAM" id="Phobius"/>
    </source>
</evidence>
<feature type="transmembrane region" description="Helical" evidence="1">
    <location>
        <begin position="124"/>
        <end position="143"/>
    </location>
</feature>
<keyword evidence="1" id="KW-1133">Transmembrane helix</keyword>
<feature type="transmembrane region" description="Helical" evidence="1">
    <location>
        <begin position="51"/>
        <end position="67"/>
    </location>
</feature>
<feature type="transmembrane region" description="Helical" evidence="1">
    <location>
        <begin position="97"/>
        <end position="118"/>
    </location>
</feature>
<dbReference type="OrthoDB" id="116480at2"/>
<dbReference type="Proteomes" id="UP000321580">
    <property type="component" value="Unassembled WGS sequence"/>
</dbReference>
<comment type="caution">
    <text evidence="2">The sequence shown here is derived from an EMBL/GenBank/DDBJ whole genome shotgun (WGS) entry which is preliminary data.</text>
</comment>
<dbReference type="AlphaFoldDB" id="A0A5C6RN87"/>
<dbReference type="InterPro" id="IPR010539">
    <property type="entry name" value="BaxI_1-like"/>
</dbReference>
<keyword evidence="3" id="KW-1185">Reference proteome</keyword>
<sequence>MSRKKGFFQSRNPVMSDRAYHKAASEVLDAGMAQSGQAVERMTVSGAVNKSLLLGALMLATAVFSYANPNPLFMYGGAIGGLIVVLIASFRPKSSPITAPIYAALEGLFVGGISAYYATAYSGIVFQAVTLTMGVFFTMLFLYKSGTIKVTNKLRSGIMMATGAVFLVYLLNFILGFFGIQVPFLHQSGMVGIGISLLIIGVAALNLLLDFDNFDKGEQYGAPKYMEWFSAMGLIITLVWLYIEILRLIALFSSND</sequence>
<name>A0A5C6RN87_9BACT</name>
<organism evidence="2 3">
    <name type="scientific">Phaeodactylibacter luteus</name>
    <dbReference type="NCBI Taxonomy" id="1564516"/>
    <lineage>
        <taxon>Bacteria</taxon>
        <taxon>Pseudomonadati</taxon>
        <taxon>Bacteroidota</taxon>
        <taxon>Saprospiria</taxon>
        <taxon>Saprospirales</taxon>
        <taxon>Haliscomenobacteraceae</taxon>
        <taxon>Phaeodactylibacter</taxon>
    </lineage>
</organism>
<reference evidence="2 3" key="1">
    <citation type="submission" date="2019-08" db="EMBL/GenBank/DDBJ databases">
        <title>Genome of Phaeodactylibacter luteus.</title>
        <authorList>
            <person name="Bowman J.P."/>
        </authorList>
    </citation>
    <scope>NUCLEOTIDE SEQUENCE [LARGE SCALE GENOMIC DNA]</scope>
    <source>
        <strain evidence="2 3">KCTC 42180</strain>
    </source>
</reference>
<evidence type="ECO:0000313" key="2">
    <source>
        <dbReference type="EMBL" id="TXB63365.1"/>
    </source>
</evidence>
<evidence type="ECO:0000313" key="3">
    <source>
        <dbReference type="Proteomes" id="UP000321580"/>
    </source>
</evidence>
<gene>
    <name evidence="2" type="ORF">FRY97_09335</name>
</gene>
<keyword evidence="1" id="KW-0472">Membrane</keyword>
<feature type="transmembrane region" description="Helical" evidence="1">
    <location>
        <begin position="229"/>
        <end position="252"/>
    </location>
</feature>
<feature type="transmembrane region" description="Helical" evidence="1">
    <location>
        <begin position="73"/>
        <end position="90"/>
    </location>
</feature>
<keyword evidence="1" id="KW-0812">Transmembrane</keyword>
<dbReference type="PIRSF" id="PIRSF009160">
    <property type="entry name" value="UCP009160"/>
    <property type="match status" value="1"/>
</dbReference>
<dbReference type="PANTHER" id="PTHR41282:SF1">
    <property type="entry name" value="CONSERVED TRANSMEMBRANE PROTEIN-RELATED"/>
    <property type="match status" value="1"/>
</dbReference>
<accession>A0A5C6RN87</accession>
<dbReference type="EMBL" id="VOOR01000016">
    <property type="protein sequence ID" value="TXB63365.1"/>
    <property type="molecule type" value="Genomic_DNA"/>
</dbReference>
<feature type="transmembrane region" description="Helical" evidence="1">
    <location>
        <begin position="164"/>
        <end position="184"/>
    </location>
</feature>
<protein>
    <submittedName>
        <fullName evidence="2">Bax inhibitor-1/YccA family protein</fullName>
    </submittedName>
</protein>
<dbReference type="RefSeq" id="WP_147167183.1">
    <property type="nucleotide sequence ID" value="NZ_VOOR01000016.1"/>
</dbReference>